<feature type="signal peptide" evidence="9">
    <location>
        <begin position="1"/>
        <end position="21"/>
    </location>
</feature>
<dbReference type="InParanoid" id="C3YC36"/>
<dbReference type="PROSITE" id="PS50038">
    <property type="entry name" value="FZ"/>
    <property type="match status" value="1"/>
</dbReference>
<comment type="subcellular location">
    <subcellularLocation>
        <location evidence="1">Cell membrane</location>
        <topology evidence="1">Single-pass type II membrane protein</topology>
    </subcellularLocation>
</comment>
<dbReference type="CDD" id="cd00112">
    <property type="entry name" value="LDLa"/>
    <property type="match status" value="5"/>
</dbReference>
<evidence type="ECO:0000256" key="4">
    <source>
        <dbReference type="ARBA" id="ARBA00023157"/>
    </source>
</evidence>
<evidence type="ECO:0000256" key="8">
    <source>
        <dbReference type="SAM" id="MobiDB-lite"/>
    </source>
</evidence>
<dbReference type="InterPro" id="IPR000436">
    <property type="entry name" value="Sushi_SCR_CCP_dom"/>
</dbReference>
<dbReference type="FunFam" id="2.60.120.290:FF:000013">
    <property type="entry name" value="Membrane frizzled-related protein"/>
    <property type="match status" value="4"/>
</dbReference>
<dbReference type="PROSITE" id="PS50068">
    <property type="entry name" value="LDLRA_2"/>
    <property type="match status" value="5"/>
</dbReference>
<feature type="domain" description="CUB" evidence="10">
    <location>
        <begin position="458"/>
        <end position="572"/>
    </location>
</feature>
<evidence type="ECO:0000259" key="10">
    <source>
        <dbReference type="PROSITE" id="PS01180"/>
    </source>
</evidence>
<feature type="domain" description="Sushi" evidence="12">
    <location>
        <begin position="91"/>
        <end position="150"/>
    </location>
</feature>
<dbReference type="PROSITE" id="PS50923">
    <property type="entry name" value="SUSHI"/>
    <property type="match status" value="5"/>
</dbReference>
<feature type="disulfide bond" evidence="7">
    <location>
        <begin position="348"/>
        <end position="375"/>
    </location>
</feature>
<evidence type="ECO:0000256" key="1">
    <source>
        <dbReference type="ARBA" id="ARBA00004401"/>
    </source>
</evidence>
<dbReference type="SMART" id="SM00032">
    <property type="entry name" value="CCP"/>
    <property type="match status" value="7"/>
</dbReference>
<feature type="disulfide bond" evidence="7">
    <location>
        <begin position="180"/>
        <end position="207"/>
    </location>
</feature>
<dbReference type="Pfam" id="PF00431">
    <property type="entry name" value="CUB"/>
    <property type="match status" value="5"/>
</dbReference>
<dbReference type="SUPFAM" id="SSF57535">
    <property type="entry name" value="Complement control module/SCR domain"/>
    <property type="match status" value="6"/>
</dbReference>
<feature type="region of interest" description="Disordered" evidence="8">
    <location>
        <begin position="581"/>
        <end position="605"/>
    </location>
</feature>
<feature type="disulfide bond" evidence="5">
    <location>
        <begin position="948"/>
        <end position="972"/>
    </location>
</feature>
<dbReference type="Pfam" id="PF00057">
    <property type="entry name" value="Ldl_recept_a"/>
    <property type="match status" value="5"/>
</dbReference>
<organism>
    <name type="scientific">Branchiostoma floridae</name>
    <name type="common">Florida lancelet</name>
    <name type="synonym">Amphioxus</name>
    <dbReference type="NCBI Taxonomy" id="7739"/>
    <lineage>
        <taxon>Eukaryota</taxon>
        <taxon>Metazoa</taxon>
        <taxon>Chordata</taxon>
        <taxon>Cephalochordata</taxon>
        <taxon>Leptocardii</taxon>
        <taxon>Amphioxiformes</taxon>
        <taxon>Branchiostomatidae</taxon>
        <taxon>Branchiostoma</taxon>
    </lineage>
</organism>
<evidence type="ECO:0000259" key="12">
    <source>
        <dbReference type="PROSITE" id="PS50923"/>
    </source>
</evidence>
<dbReference type="InterPro" id="IPR035976">
    <property type="entry name" value="Sushi/SCR/CCP_sf"/>
</dbReference>
<dbReference type="GO" id="GO:0005886">
    <property type="term" value="C:plasma membrane"/>
    <property type="evidence" value="ECO:0007669"/>
    <property type="project" value="UniProtKB-SubCell"/>
</dbReference>
<dbReference type="InterPro" id="IPR036055">
    <property type="entry name" value="LDL_receptor-like_sf"/>
</dbReference>
<dbReference type="SUPFAM" id="SSF49854">
    <property type="entry name" value="Spermadhesin, CUB domain"/>
    <property type="match status" value="5"/>
</dbReference>
<evidence type="ECO:0000259" key="11">
    <source>
        <dbReference type="PROSITE" id="PS50038"/>
    </source>
</evidence>
<dbReference type="Pfam" id="PF01392">
    <property type="entry name" value="Fz"/>
    <property type="match status" value="1"/>
</dbReference>
<dbReference type="InterPro" id="IPR000859">
    <property type="entry name" value="CUB_dom"/>
</dbReference>
<feature type="disulfide bond" evidence="6">
    <location>
        <begin position="1130"/>
        <end position="1145"/>
    </location>
</feature>
<evidence type="ECO:0000256" key="5">
    <source>
        <dbReference type="PROSITE-ProRule" id="PRU00090"/>
    </source>
</evidence>
<keyword evidence="7" id="KW-0768">Sushi</keyword>
<feature type="domain" description="Sushi" evidence="12">
    <location>
        <begin position="324"/>
        <end position="377"/>
    </location>
</feature>
<dbReference type="Gene3D" id="2.60.120.290">
    <property type="entry name" value="Spermadhesin, CUB domain"/>
    <property type="match status" value="5"/>
</dbReference>
<feature type="disulfide bond" evidence="7">
    <location>
        <begin position="93"/>
        <end position="136"/>
    </location>
</feature>
<protein>
    <recommendedName>
        <fullName evidence="14">Cubilin</fullName>
    </recommendedName>
</protein>
<feature type="domain" description="CUB" evidence="10">
    <location>
        <begin position="993"/>
        <end position="1106"/>
    </location>
</feature>
<dbReference type="CDD" id="cd07066">
    <property type="entry name" value="CRD_FZ"/>
    <property type="match status" value="1"/>
</dbReference>
<keyword evidence="2" id="KW-0677">Repeat</keyword>
<dbReference type="InterPro" id="IPR020067">
    <property type="entry name" value="Frizzled_dom"/>
</dbReference>
<dbReference type="PROSITE" id="PS01180">
    <property type="entry name" value="CUB"/>
    <property type="match status" value="5"/>
</dbReference>
<feature type="disulfide bond" evidence="6">
    <location>
        <begin position="1151"/>
        <end position="1163"/>
    </location>
</feature>
<feature type="domain" description="Sushi" evidence="12">
    <location>
        <begin position="210"/>
        <end position="269"/>
    </location>
</feature>
<dbReference type="SMART" id="SM00063">
    <property type="entry name" value="FRI"/>
    <property type="match status" value="1"/>
</dbReference>
<name>C3YC36_BRAFL</name>
<sequence length="1439" mass="153677">MRASVWILAIFVLMLLVTTDGQRRKCRRKWRCKALTLPNTIRSNCQAPFRCGDECRYECVPGCVKRTGARVRVCRFGRYWRGGRGLKCSCRPCGSPPDVRDTSVSGCTAPFTAGTTCSYQCNPGFRKVGGGETRMCVDGRWEGSTLVCAARQCLTLTVPAFGSLTPPGPHSYPIRVTFTCNTGYVLNGGSSTTCQANGTWSDTVPTCTRVQCPVLTTPINGIRTPPTGADLYRDMVTFTCNTGYVRNGASSTTCQADGTWSDTVPTCTRVQCPLFWAPLHGALNPVGANSYQVVVRFTCYTGYVLNGAADTTCQADGTWSNAVPTCTPNGLLIPAGASSYQVRVMFICNPGYHLNGASSITCRADGTWSNSAPTCTPVQCPTLASPTNGALSPPGHQYYYPTQVTITCNSGYQLNGVSPVTCQAFGSWSNPVPTCTPSMPTYWPTAASTPTAPSVSSCGDLTVFNSDSGSFTSPGWPGPYPLSTNCTWQMNVSPGYVVLIRFANFDLEHGGRTCIWDSLRIHDGPNISSPIIANLCGSSVGPVITTGRSAFVVFYSDYSVTDSGFIANFTAWNDTIITTPSSPAATPSSPAATPSSPAATPSSTAANVSVPCGNPTVLSGNFGIFTSPDYPDDYPNNARCSWQISVNTGYVVAIRFYTFNLDGGGVCPYDYLEVYDGSSTAAPRLARLCGSSAPTVFTTGRNAFVVFQTDGIVTSSGFAAYYTAENRGTASPNTPAIMTTPPNVTCSNPAYLSGNTTSFTSPGYPGDYPNNARCSWHISVDTGYVVAIRFNSFNLDYNITNVILGRGCDDSDYLEVYDGSNTTAPRLGRLCGIFDRTILTTERNAFVVFQTDGSGTSSGFSAYFTAEITGCQPIRYSRCLLGLPYNQTAFPNFFQSMTQDAAIQNAEWFFLPYDLIRDCHQDFDFFVCSLSFPRCTSEGTILPCQSFCGEVDATCSSRALAVGLPWNLHTLCAFLPISDCVMSNGPTPPSVTCSNPAYLSGRFGSFTSPGYPGSYPNNTNCSWQISVDTGYVVAIRFNTFNLEGGGACPYDYLEVYDGSSTTAPRLARLCGSSAPTVFSSGRNAFVVFQTDGSGTRSGFSAYYTAEHRATCAANQFACLEGSCISFNMTCDGDSDCPDGSDEAICYYPSTCPHDQFQCNSSECVPLSAKCNGQGDCLDRSDEENCTCQPDQFLCDTSRCAPVSAKCNHHPDCLDWSDELNCTSSTCAANQFTCWEGSCISFNLTCDGNSDCSDGSDEVVCNSTQTTTPQATTTFKITSPPPSVKCSNPAVLTGFSGNFTSPGYPGNYPNNARCSWLITVSSNKVVVIRFIAFDLEYQGSCNYDSLTVHDGPNAAAPVLATLCGTSARPVATSGNNAFLLFTTDGSVTESGFFATFTAENPPTTCSPDEFTCWDGNCINMTLTCDSARDCADGSDEINCG</sequence>
<evidence type="ECO:0000256" key="6">
    <source>
        <dbReference type="PROSITE-ProRule" id="PRU00124"/>
    </source>
</evidence>
<feature type="disulfide bond" evidence="6">
    <location>
        <begin position="1170"/>
        <end position="1185"/>
    </location>
</feature>
<feature type="disulfide bond" evidence="6">
    <location>
        <begin position="1245"/>
        <end position="1260"/>
    </location>
</feature>
<evidence type="ECO:0000256" key="9">
    <source>
        <dbReference type="SAM" id="SignalP"/>
    </source>
</evidence>
<feature type="domain" description="Sushi" evidence="12">
    <location>
        <begin position="151"/>
        <end position="209"/>
    </location>
</feature>
<evidence type="ECO:0000256" key="2">
    <source>
        <dbReference type="ARBA" id="ARBA00022737"/>
    </source>
</evidence>
<evidence type="ECO:0008006" key="14">
    <source>
        <dbReference type="Google" id="ProtNLM"/>
    </source>
</evidence>
<feature type="domain" description="Sushi" evidence="12">
    <location>
        <begin position="378"/>
        <end position="437"/>
    </location>
</feature>
<dbReference type="Pfam" id="PF00084">
    <property type="entry name" value="Sushi"/>
    <property type="match status" value="6"/>
</dbReference>
<feature type="disulfide bond" evidence="7">
    <location>
        <begin position="408"/>
        <end position="435"/>
    </location>
</feature>
<dbReference type="FunFam" id="2.60.120.290:FF:000005">
    <property type="entry name" value="Procollagen C-endopeptidase enhancer 1"/>
    <property type="match status" value="1"/>
</dbReference>
<dbReference type="InterPro" id="IPR002172">
    <property type="entry name" value="LDrepeatLR_classA_rpt"/>
</dbReference>
<dbReference type="CDD" id="cd00033">
    <property type="entry name" value="CCP"/>
    <property type="match status" value="6"/>
</dbReference>
<proteinExistence type="predicted"/>
<feature type="chain" id="PRO_5002933607" description="Cubilin" evidence="9">
    <location>
        <begin position="22"/>
        <end position="1439"/>
    </location>
</feature>
<feature type="disulfide bond" evidence="6">
    <location>
        <begin position="1233"/>
        <end position="1251"/>
    </location>
</feature>
<dbReference type="eggNOG" id="KOG4297">
    <property type="taxonomic scope" value="Eukaryota"/>
</dbReference>
<dbReference type="eggNOG" id="KOG4292">
    <property type="taxonomic scope" value="Eukaryota"/>
</dbReference>
<reference evidence="13" key="1">
    <citation type="journal article" date="2008" name="Nature">
        <title>The amphioxus genome and the evolution of the chordate karyotype.</title>
        <authorList>
            <consortium name="US DOE Joint Genome Institute (JGI-PGF)"/>
            <person name="Putnam N.H."/>
            <person name="Butts T."/>
            <person name="Ferrier D.E.K."/>
            <person name="Furlong R.F."/>
            <person name="Hellsten U."/>
            <person name="Kawashima T."/>
            <person name="Robinson-Rechavi M."/>
            <person name="Shoguchi E."/>
            <person name="Terry A."/>
            <person name="Yu J.-K."/>
            <person name="Benito-Gutierrez E.L."/>
            <person name="Dubchak I."/>
            <person name="Garcia-Fernandez J."/>
            <person name="Gibson-Brown J.J."/>
            <person name="Grigoriev I.V."/>
            <person name="Horton A.C."/>
            <person name="de Jong P.J."/>
            <person name="Jurka J."/>
            <person name="Kapitonov V.V."/>
            <person name="Kohara Y."/>
            <person name="Kuroki Y."/>
            <person name="Lindquist E."/>
            <person name="Lucas S."/>
            <person name="Osoegawa K."/>
            <person name="Pennacchio L.A."/>
            <person name="Salamov A.A."/>
            <person name="Satou Y."/>
            <person name="Sauka-Spengler T."/>
            <person name="Schmutz J."/>
            <person name="Shin-I T."/>
            <person name="Toyoda A."/>
            <person name="Bronner-Fraser M."/>
            <person name="Fujiyama A."/>
            <person name="Holland L.Z."/>
            <person name="Holland P.W.H."/>
            <person name="Satoh N."/>
            <person name="Rokhsar D.S."/>
        </authorList>
    </citation>
    <scope>NUCLEOTIDE SEQUENCE [LARGE SCALE GENOMIC DNA]</scope>
    <source>
        <strain evidence="13">S238N-H82</strain>
        <tissue evidence="13">Testes</tissue>
    </source>
</reference>
<feature type="disulfide bond" evidence="6">
    <location>
        <begin position="1423"/>
        <end position="1438"/>
    </location>
</feature>
<feature type="disulfide bond" evidence="6">
    <location>
        <begin position="1206"/>
        <end position="1221"/>
    </location>
</feature>
<feature type="disulfide bond" evidence="6">
    <location>
        <begin position="1226"/>
        <end position="1238"/>
    </location>
</feature>
<feature type="disulfide bond" evidence="6">
    <location>
        <begin position="1411"/>
        <end position="1429"/>
    </location>
</feature>
<comment type="caution">
    <text evidence="7">Lacks conserved residue(s) required for the propagation of feature annotation.</text>
</comment>
<feature type="disulfide bond" evidence="6">
    <location>
        <begin position="1194"/>
        <end position="1212"/>
    </location>
</feature>
<feature type="domain" description="FZ" evidence="11">
    <location>
        <begin position="866"/>
        <end position="996"/>
    </location>
</feature>
<dbReference type="InterPro" id="IPR023415">
    <property type="entry name" value="LDLR_class-A_CS"/>
</dbReference>
<feature type="domain" description="CUB" evidence="10">
    <location>
        <begin position="612"/>
        <end position="725"/>
    </location>
</feature>
<dbReference type="InterPro" id="IPR035914">
    <property type="entry name" value="Sperma_CUB_dom_sf"/>
</dbReference>
<dbReference type="EMBL" id="GG666500">
    <property type="protein sequence ID" value="EEN62068.1"/>
    <property type="molecule type" value="Genomic_DNA"/>
</dbReference>
<dbReference type="Gene3D" id="1.10.2000.10">
    <property type="entry name" value="Frizzled cysteine-rich domain"/>
    <property type="match status" value="1"/>
</dbReference>
<dbReference type="Gene3D" id="4.10.400.10">
    <property type="entry name" value="Low-density Lipoprotein Receptor"/>
    <property type="match status" value="5"/>
</dbReference>
<dbReference type="SMART" id="SM00042">
    <property type="entry name" value="CUB"/>
    <property type="match status" value="5"/>
</dbReference>
<evidence type="ECO:0000256" key="3">
    <source>
        <dbReference type="ARBA" id="ARBA00022968"/>
    </source>
</evidence>
<dbReference type="SMART" id="SM00192">
    <property type="entry name" value="LDLa"/>
    <property type="match status" value="5"/>
</dbReference>
<keyword evidence="3" id="KW-0812">Transmembrane</keyword>
<accession>C3YC36</accession>
<feature type="domain" description="CUB" evidence="10">
    <location>
        <begin position="1285"/>
        <end position="1398"/>
    </location>
</feature>
<dbReference type="PRINTS" id="PR00261">
    <property type="entry name" value="LDLRECEPTOR"/>
</dbReference>
<dbReference type="InterPro" id="IPR036790">
    <property type="entry name" value="Frizzled_dom_sf"/>
</dbReference>
<feature type="disulfide bond" evidence="6">
    <location>
        <begin position="1158"/>
        <end position="1176"/>
    </location>
</feature>
<feature type="disulfide bond" evidence="6">
    <location>
        <begin position="1404"/>
        <end position="1416"/>
    </location>
</feature>
<feature type="domain" description="CUB" evidence="10">
    <location>
        <begin position="746"/>
        <end position="867"/>
    </location>
</feature>
<evidence type="ECO:0000313" key="13">
    <source>
        <dbReference type="EMBL" id="EEN62068.1"/>
    </source>
</evidence>
<dbReference type="SUPFAM" id="SSF63501">
    <property type="entry name" value="Frizzled cysteine-rich domain"/>
    <property type="match status" value="1"/>
</dbReference>
<dbReference type="PANTHER" id="PTHR24251">
    <property type="entry name" value="OVOCHYMASE-RELATED"/>
    <property type="match status" value="1"/>
</dbReference>
<dbReference type="CDD" id="cd00041">
    <property type="entry name" value="CUB"/>
    <property type="match status" value="5"/>
</dbReference>
<dbReference type="Gene3D" id="2.10.70.10">
    <property type="entry name" value="Complement Module, domain 1"/>
    <property type="match status" value="6"/>
</dbReference>
<keyword evidence="3" id="KW-0735">Signal-anchor</keyword>
<dbReference type="PANTHER" id="PTHR24251:SF52">
    <property type="entry name" value="CUB DOMAIN-CONTAINING PROTEIN"/>
    <property type="match status" value="1"/>
</dbReference>
<feature type="disulfide bond" evidence="6">
    <location>
        <begin position="1187"/>
        <end position="1199"/>
    </location>
</feature>
<dbReference type="PROSITE" id="PS01209">
    <property type="entry name" value="LDLRA_1"/>
    <property type="match status" value="3"/>
</dbReference>
<evidence type="ECO:0000256" key="7">
    <source>
        <dbReference type="PROSITE-ProRule" id="PRU00302"/>
    </source>
</evidence>
<dbReference type="SUPFAM" id="SSF57424">
    <property type="entry name" value="LDL receptor-like module"/>
    <property type="match status" value="5"/>
</dbReference>
<feature type="disulfide bond" evidence="6">
    <location>
        <begin position="1111"/>
        <end position="1123"/>
    </location>
</feature>
<feature type="disulfide bond" evidence="7">
    <location>
        <begin position="121"/>
        <end position="148"/>
    </location>
</feature>
<feature type="disulfide bond" evidence="6">
    <location>
        <begin position="1118"/>
        <end position="1136"/>
    </location>
</feature>
<feature type="disulfide bond" evidence="7">
    <location>
        <begin position="240"/>
        <end position="267"/>
    </location>
</feature>
<gene>
    <name evidence="13" type="ORF">BRAFLDRAFT_92077</name>
</gene>
<keyword evidence="4 7" id="KW-1015">Disulfide bond</keyword>
<keyword evidence="9" id="KW-0732">Signal</keyword>